<dbReference type="CDD" id="cd01014">
    <property type="entry name" value="nicotinamidase_related"/>
    <property type="match status" value="1"/>
</dbReference>
<dbReference type="PANTHER" id="PTHR43540">
    <property type="entry name" value="PEROXYUREIDOACRYLATE/UREIDOACRYLATE AMIDOHYDROLASE-RELATED"/>
    <property type="match status" value="1"/>
</dbReference>
<name>A0A2V2MRV2_9EURY</name>
<evidence type="ECO:0000313" key="3">
    <source>
        <dbReference type="EMBL" id="PWR70852.1"/>
    </source>
</evidence>
<reference evidence="3 4" key="1">
    <citation type="submission" date="2018-05" db="EMBL/GenBank/DDBJ databases">
        <title>Draft genome of Methanospirillum stamsii Pt1.</title>
        <authorList>
            <person name="Dueholm M.S."/>
            <person name="Nielsen P.H."/>
            <person name="Bakmann L.F."/>
            <person name="Otzen D.E."/>
        </authorList>
    </citation>
    <scope>NUCLEOTIDE SEQUENCE [LARGE SCALE GENOMIC DNA]</scope>
    <source>
        <strain evidence="3 4">Pt1</strain>
    </source>
</reference>
<evidence type="ECO:0000259" key="2">
    <source>
        <dbReference type="Pfam" id="PF00857"/>
    </source>
</evidence>
<dbReference type="PANTHER" id="PTHR43540:SF1">
    <property type="entry name" value="ISOCHORISMATASE HYDROLASE"/>
    <property type="match status" value="1"/>
</dbReference>
<accession>A0A2V2MRV2</accession>
<dbReference type="InterPro" id="IPR000868">
    <property type="entry name" value="Isochorismatase-like_dom"/>
</dbReference>
<dbReference type="Pfam" id="PF00857">
    <property type="entry name" value="Isochorismatase"/>
    <property type="match status" value="1"/>
</dbReference>
<dbReference type="InterPro" id="IPR050272">
    <property type="entry name" value="Isochorismatase-like_hydrls"/>
</dbReference>
<dbReference type="AlphaFoldDB" id="A0A2V2MRV2"/>
<keyword evidence="4" id="KW-1185">Reference proteome</keyword>
<keyword evidence="1 3" id="KW-0378">Hydrolase</keyword>
<dbReference type="Gene3D" id="3.40.50.850">
    <property type="entry name" value="Isochorismatase-like"/>
    <property type="match status" value="1"/>
</dbReference>
<gene>
    <name evidence="3" type="ORF">DLD82_14965</name>
</gene>
<evidence type="ECO:0000313" key="4">
    <source>
        <dbReference type="Proteomes" id="UP000245934"/>
    </source>
</evidence>
<comment type="caution">
    <text evidence="3">The sequence shown here is derived from an EMBL/GenBank/DDBJ whole genome shotgun (WGS) entry which is preliminary data.</text>
</comment>
<proteinExistence type="predicted"/>
<feature type="domain" description="Isochorismatase-like" evidence="2">
    <location>
        <begin position="3"/>
        <end position="147"/>
    </location>
</feature>
<dbReference type="GO" id="GO:0016787">
    <property type="term" value="F:hydrolase activity"/>
    <property type="evidence" value="ECO:0007669"/>
    <property type="project" value="UniProtKB-KW"/>
</dbReference>
<evidence type="ECO:0000256" key="1">
    <source>
        <dbReference type="ARBA" id="ARBA00022801"/>
    </source>
</evidence>
<dbReference type="EMBL" id="QGMZ01000039">
    <property type="protein sequence ID" value="PWR70852.1"/>
    <property type="molecule type" value="Genomic_DNA"/>
</dbReference>
<dbReference type="Proteomes" id="UP000245934">
    <property type="component" value="Unassembled WGS sequence"/>
</dbReference>
<organism evidence="3 4">
    <name type="scientific">Methanospirillum stamsii</name>
    <dbReference type="NCBI Taxonomy" id="1277351"/>
    <lineage>
        <taxon>Archaea</taxon>
        <taxon>Methanobacteriati</taxon>
        <taxon>Methanobacteriota</taxon>
        <taxon>Stenosarchaea group</taxon>
        <taxon>Methanomicrobia</taxon>
        <taxon>Methanomicrobiales</taxon>
        <taxon>Methanospirillaceae</taxon>
        <taxon>Methanospirillum</taxon>
    </lineage>
</organism>
<dbReference type="SUPFAM" id="SSF52499">
    <property type="entry name" value="Isochorismatase-like hydrolases"/>
    <property type="match status" value="1"/>
</dbReference>
<dbReference type="InterPro" id="IPR036380">
    <property type="entry name" value="Isochorismatase-like_sf"/>
</dbReference>
<sequence>MKTAVLLIDIQNDYFPGGAMECVKSIKAGENAGKILQWARDRRVIPIHIRHISTRPGASFFLPGTVGSEIHELVSPLSGERIIIKNFPNSFRETNLEEILRENNIERLIITGMMTHMCIDTTTRAATDLGYSCILIHDACATRELTFEDERVPSHYVHASFISSLSGLYARIFSTEEFLSNQEFNPS</sequence>
<protein>
    <submittedName>
        <fullName evidence="3">Cysteine hydrolase</fullName>
    </submittedName>
</protein>